<dbReference type="InterPro" id="IPR037191">
    <property type="entry name" value="VPS9_dom_sf"/>
</dbReference>
<dbReference type="AlphaFoldDB" id="A0A078AM49"/>
<proteinExistence type="predicted"/>
<feature type="domain" description="VPS9" evidence="2">
    <location>
        <begin position="335"/>
        <end position="501"/>
    </location>
</feature>
<accession>A0A078AM49</accession>
<evidence type="ECO:0000259" key="2">
    <source>
        <dbReference type="PROSITE" id="PS51205"/>
    </source>
</evidence>
<evidence type="ECO:0000256" key="1">
    <source>
        <dbReference type="SAM" id="MobiDB-lite"/>
    </source>
</evidence>
<gene>
    <name evidence="3" type="primary">Contig17054.g18165</name>
    <name evidence="3" type="ORF">STYLEM_10927</name>
</gene>
<reference evidence="3 4" key="1">
    <citation type="submission" date="2014-06" db="EMBL/GenBank/DDBJ databases">
        <authorList>
            <person name="Swart Estienne"/>
        </authorList>
    </citation>
    <scope>NUCLEOTIDE SEQUENCE [LARGE SCALE GENOMIC DNA]</scope>
    <source>
        <strain evidence="3 4">130c</strain>
    </source>
</reference>
<dbReference type="SUPFAM" id="SSF109993">
    <property type="entry name" value="VPS9 domain"/>
    <property type="match status" value="1"/>
</dbReference>
<dbReference type="EMBL" id="CCKQ01010396">
    <property type="protein sequence ID" value="CDW81903.1"/>
    <property type="molecule type" value="Genomic_DNA"/>
</dbReference>
<dbReference type="OrthoDB" id="327317at2759"/>
<dbReference type="InterPro" id="IPR003123">
    <property type="entry name" value="VPS9"/>
</dbReference>
<evidence type="ECO:0000313" key="4">
    <source>
        <dbReference type="Proteomes" id="UP000039865"/>
    </source>
</evidence>
<sequence>MKTKTIKDQSIKLKYEKLIQSETQLIKKKMSCDWQLKEQSNDVEWAKQLYQYLKTSCKRKEIQEQTLKYFSEFYWTKYRGDQTNSQTQVKFQRFYTDDISATSITNPNILKSSMKTQNELEKNLRFSMQLLEDDVNDSQDLKNQRQVLKSYKDLQSDETGQEALCLSRKFNECAQVIKRHLEDPENPLYKIIIKFDQLFYQQYNELIQTSFDKINNNQAPIFKAAPIVQQVQSFVKTIFLTLLKFYRIELKPQDLKKDLLINLVTTMVMQNQTYSIIMNAILFENVHRIKKIQQNMTRFKHRVNLQKLGVNKYFQFSPSFKKLVQTDENQHIDIKNENESIQMNIDQLVEENNQNHINGIGNFEKRSLTIDKRVKRSSTKEANRPFEKTIEAFKEIPKLNSPMKKLEFIYQVFNSLMVSEIDEFWTDVQIDSKKLQVDYENLNGIAIYVALKAAIPILIIDIIFIENFVSQAVLFTNRAYQMTVLHSALSFIEDNMPSYCESKEKTNPLKENMTPQFEETGSLLFQNPRSQGQESEIMSRLLDNGGENISDKKEQGSKEKTYQKSVLEEEMLFELEQEMLNISLERYNIAQRQFSTRLKESPIQLVLQSLQQQQLFTQQNDDMHFDDNLMLAEQNNINKAKTSIHVDAARTIHMMVNHKLHMNSVKKSDSVYNESESNNNNKNNSKNNEEFSHITHSPSSQLLKNFNIYSENEKLLDDYYYSIQQIRDNHLDEQKEFKHHRVTAKWNNNQNKDALINEINNLKDKQVDIRQNSLNKSIDMTKSQITL</sequence>
<feature type="region of interest" description="Disordered" evidence="1">
    <location>
        <begin position="663"/>
        <end position="697"/>
    </location>
</feature>
<protein>
    <recommendedName>
        <fullName evidence="2">VPS9 domain-containing protein</fullName>
    </recommendedName>
</protein>
<evidence type="ECO:0000313" key="3">
    <source>
        <dbReference type="EMBL" id="CDW81903.1"/>
    </source>
</evidence>
<feature type="compositionally biased region" description="Low complexity" evidence="1">
    <location>
        <begin position="673"/>
        <end position="686"/>
    </location>
</feature>
<name>A0A078AM49_STYLE</name>
<keyword evidence="4" id="KW-1185">Reference proteome</keyword>
<dbReference type="Pfam" id="PF02204">
    <property type="entry name" value="VPS9"/>
    <property type="match status" value="1"/>
</dbReference>
<dbReference type="InParanoid" id="A0A078AM49"/>
<dbReference type="Gene3D" id="1.20.1050.80">
    <property type="entry name" value="VPS9 domain"/>
    <property type="match status" value="1"/>
</dbReference>
<dbReference type="Proteomes" id="UP000039865">
    <property type="component" value="Unassembled WGS sequence"/>
</dbReference>
<dbReference type="PROSITE" id="PS51205">
    <property type="entry name" value="VPS9"/>
    <property type="match status" value="1"/>
</dbReference>
<organism evidence="3 4">
    <name type="scientific">Stylonychia lemnae</name>
    <name type="common">Ciliate</name>
    <dbReference type="NCBI Taxonomy" id="5949"/>
    <lineage>
        <taxon>Eukaryota</taxon>
        <taxon>Sar</taxon>
        <taxon>Alveolata</taxon>
        <taxon>Ciliophora</taxon>
        <taxon>Intramacronucleata</taxon>
        <taxon>Spirotrichea</taxon>
        <taxon>Stichotrichia</taxon>
        <taxon>Sporadotrichida</taxon>
        <taxon>Oxytrichidae</taxon>
        <taxon>Stylonychinae</taxon>
        <taxon>Stylonychia</taxon>
    </lineage>
</organism>